<keyword evidence="10" id="KW-1185">Reference proteome</keyword>
<name>A0A1G8K6K2_9BACI</name>
<keyword evidence="6" id="KW-0106">Calcium</keyword>
<dbReference type="Pfam" id="PF01804">
    <property type="entry name" value="Penicil_amidase"/>
    <property type="match status" value="1"/>
</dbReference>
<evidence type="ECO:0000313" key="9">
    <source>
        <dbReference type="EMBL" id="SDI38430.1"/>
    </source>
</evidence>
<dbReference type="InterPro" id="IPR043146">
    <property type="entry name" value="Penicillin_amidase_N_B-knob"/>
</dbReference>
<evidence type="ECO:0000256" key="4">
    <source>
        <dbReference type="ARBA" id="ARBA00023145"/>
    </source>
</evidence>
<dbReference type="RefSeq" id="WP_091585462.1">
    <property type="nucleotide sequence ID" value="NZ_FNDU01000007.1"/>
</dbReference>
<dbReference type="Gene3D" id="1.10.439.10">
    <property type="entry name" value="Penicillin Amidohydrolase, domain 1"/>
    <property type="match status" value="1"/>
</dbReference>
<dbReference type="Gene3D" id="3.60.20.10">
    <property type="entry name" value="Glutamine Phosphoribosylpyrophosphate, subunit 1, domain 1"/>
    <property type="match status" value="1"/>
</dbReference>
<keyword evidence="3" id="KW-0378">Hydrolase</keyword>
<dbReference type="GO" id="GO:0016811">
    <property type="term" value="F:hydrolase activity, acting on carbon-nitrogen (but not peptide) bonds, in linear amides"/>
    <property type="evidence" value="ECO:0007669"/>
    <property type="project" value="InterPro"/>
</dbReference>
<evidence type="ECO:0000256" key="1">
    <source>
        <dbReference type="ARBA" id="ARBA00006586"/>
    </source>
</evidence>
<dbReference type="GO" id="GO:0017000">
    <property type="term" value="P:antibiotic biosynthetic process"/>
    <property type="evidence" value="ECO:0007669"/>
    <property type="project" value="InterPro"/>
</dbReference>
<dbReference type="Gene3D" id="2.30.120.10">
    <property type="match status" value="1"/>
</dbReference>
<dbReference type="Gene3D" id="1.10.1400.10">
    <property type="match status" value="1"/>
</dbReference>
<keyword evidence="4" id="KW-0865">Zymogen</keyword>
<dbReference type="AlphaFoldDB" id="A0A1G8K6K2"/>
<keyword evidence="6" id="KW-0479">Metal-binding</keyword>
<dbReference type="InterPro" id="IPR014395">
    <property type="entry name" value="Pen/GL7ACA/AHL_acylase"/>
</dbReference>
<organism evidence="9 10">
    <name type="scientific">Alteribacillus bidgolensis</name>
    <dbReference type="NCBI Taxonomy" id="930129"/>
    <lineage>
        <taxon>Bacteria</taxon>
        <taxon>Bacillati</taxon>
        <taxon>Bacillota</taxon>
        <taxon>Bacilli</taxon>
        <taxon>Bacillales</taxon>
        <taxon>Bacillaceae</taxon>
        <taxon>Alteribacillus</taxon>
    </lineage>
</organism>
<evidence type="ECO:0000256" key="3">
    <source>
        <dbReference type="ARBA" id="ARBA00022801"/>
    </source>
</evidence>
<evidence type="ECO:0000256" key="2">
    <source>
        <dbReference type="ARBA" id="ARBA00022729"/>
    </source>
</evidence>
<feature type="active site" description="Nucleophile" evidence="5">
    <location>
        <position position="284"/>
    </location>
</feature>
<proteinExistence type="inferred from homology"/>
<dbReference type="InterPro" id="IPR043147">
    <property type="entry name" value="Penicillin_amidase_A-knob"/>
</dbReference>
<evidence type="ECO:0000256" key="5">
    <source>
        <dbReference type="PIRSR" id="PIRSR001227-1"/>
    </source>
</evidence>
<feature type="compositionally biased region" description="Basic and acidic residues" evidence="7">
    <location>
        <begin position="31"/>
        <end position="44"/>
    </location>
</feature>
<dbReference type="Proteomes" id="UP000199017">
    <property type="component" value="Unassembled WGS sequence"/>
</dbReference>
<evidence type="ECO:0000256" key="8">
    <source>
        <dbReference type="SAM" id="SignalP"/>
    </source>
</evidence>
<dbReference type="PANTHER" id="PTHR34218">
    <property type="entry name" value="PEPTIDASE S45 PENICILLIN AMIDASE"/>
    <property type="match status" value="1"/>
</dbReference>
<dbReference type="STRING" id="930129.SAMN05216352_10767"/>
<reference evidence="9 10" key="1">
    <citation type="submission" date="2016-10" db="EMBL/GenBank/DDBJ databases">
        <authorList>
            <person name="de Groot N.N."/>
        </authorList>
    </citation>
    <scope>NUCLEOTIDE SEQUENCE [LARGE SCALE GENOMIC DNA]</scope>
    <source>
        <strain evidence="10">P4B,CCM 7963,CECT 7998,DSM 25260,IBRC-M 10614,KCTC 13821</strain>
    </source>
</reference>
<evidence type="ECO:0000313" key="10">
    <source>
        <dbReference type="Proteomes" id="UP000199017"/>
    </source>
</evidence>
<evidence type="ECO:0000256" key="7">
    <source>
        <dbReference type="SAM" id="MobiDB-lite"/>
    </source>
</evidence>
<evidence type="ECO:0000256" key="6">
    <source>
        <dbReference type="PIRSR" id="PIRSR001227-2"/>
    </source>
</evidence>
<feature type="chain" id="PRO_5011775780" evidence="8">
    <location>
        <begin position="23"/>
        <end position="822"/>
    </location>
</feature>
<protein>
    <submittedName>
        <fullName evidence="9">Penicillin amidase</fullName>
    </submittedName>
</protein>
<dbReference type="EMBL" id="FNDU01000007">
    <property type="protein sequence ID" value="SDI38430.1"/>
    <property type="molecule type" value="Genomic_DNA"/>
</dbReference>
<dbReference type="InterPro" id="IPR029055">
    <property type="entry name" value="Ntn_hydrolases_N"/>
</dbReference>
<feature type="binding site" evidence="6">
    <location>
        <position position="194"/>
    </location>
    <ligand>
        <name>Ca(2+)</name>
        <dbReference type="ChEBI" id="CHEBI:29108"/>
    </ligand>
</feature>
<comment type="cofactor">
    <cofactor evidence="6">
        <name>Ca(2+)</name>
        <dbReference type="ChEBI" id="CHEBI:29108"/>
    </cofactor>
    <text evidence="6">Binds 1 Ca(2+) ion per dimer.</text>
</comment>
<dbReference type="OrthoDB" id="9759796at2"/>
<comment type="similarity">
    <text evidence="1">Belongs to the peptidase S45 family.</text>
</comment>
<dbReference type="SUPFAM" id="SSF56235">
    <property type="entry name" value="N-terminal nucleophile aminohydrolases (Ntn hydrolases)"/>
    <property type="match status" value="1"/>
</dbReference>
<dbReference type="PIRSF" id="PIRSF001227">
    <property type="entry name" value="Pen_acylase"/>
    <property type="match status" value="1"/>
</dbReference>
<gene>
    <name evidence="9" type="ORF">SAMN05216352_10767</name>
</gene>
<dbReference type="GO" id="GO:0046872">
    <property type="term" value="F:metal ion binding"/>
    <property type="evidence" value="ECO:0007669"/>
    <property type="project" value="UniProtKB-KW"/>
</dbReference>
<dbReference type="InterPro" id="IPR002692">
    <property type="entry name" value="S45"/>
</dbReference>
<feature type="signal peptide" evidence="8">
    <location>
        <begin position="1"/>
        <end position="22"/>
    </location>
</feature>
<feature type="region of interest" description="Disordered" evidence="7">
    <location>
        <begin position="25"/>
        <end position="44"/>
    </location>
</feature>
<feature type="binding site" evidence="6">
    <location>
        <position position="492"/>
    </location>
    <ligand>
        <name>Ca(2+)</name>
        <dbReference type="ChEBI" id="CHEBI:29108"/>
    </ligand>
</feature>
<dbReference type="PANTHER" id="PTHR34218:SF3">
    <property type="entry name" value="ACYL-HOMOSERINE LACTONE ACYLASE PVDQ"/>
    <property type="match status" value="1"/>
</dbReference>
<sequence>MRKFVCLAIAGLMVLPVMGVQANDSSSFSRPHQEDRHEAAEKSERVGEVEVIRDEYGVPHLYAKNKEDLYKAYGYVMAKDRLFQLEMFKRGNEGTASEIFGDEYFFRDQQSRRDGYTDAEVKDMIADLEPKTREIIEQFADGITMYIQEALQAPDEKLSKEFHDYNFSPEDWTAVDVVRVYMASMTYFMDSHQELTNAEILKALENEYGKEQAKKMFDDLIWENDPKAPTSIQDSKENAENNGTYSSMQEISSGVISAAEDVGKERKDFVESSEKLGLPLKIGSNAAIVSPDKSATDNAVLFSGPQVGFVAPGFLYEVGLHAPGFDMEGSGFIGYPFIMFGANNFFAFSSTAGYGNVTDIFEEQLNPENPHQYRYNGKWRDMEKRTETFYVQKDNGEKKKVEESFYRTVHGPVVSIDEENNVAYSKSYSFRGTETQSIEAFMKANWAKNIHQFEEAASQFTMSLNWYYADKRGNIGYYHVGKYPKRNDEIDPRFPTPGTGDYEWEGFLPFHENPQVVNPDSGYVVNWNNKPSKNWTNGELSFNWGQDNRVQQFIKGMETRDEVKLEDLNEINYTASFAQLRTHYFKPLLIETLENHEDEQEHYSYLKEELEKWNNLEEDVNKDGEYDAGIATFFNEWWELVHDKIFEDELGHMNELTKEITDHRYGATLAYKVLNEEETNVDWADKDPEQIILESADQAFDKMQQEKGSTVEDWRSSIRTMTFGEESLIGIPHGLGDETPIISMNRGSENHYIEMKPRAPQGYNVTPPGQIGFVKKDGTLSQHYNDQLELYENWEFKKYLFNRKDIKKAASTTEKIYVRPEN</sequence>
<keyword evidence="2 8" id="KW-0732">Signal</keyword>
<accession>A0A1G8K6K2</accession>
<dbReference type="Gene3D" id="1.10.287.150">
    <property type="match status" value="1"/>
</dbReference>
<feature type="binding site" evidence="6">
    <location>
        <position position="359"/>
    </location>
    <ligand>
        <name>Ca(2+)</name>
        <dbReference type="ChEBI" id="CHEBI:29108"/>
    </ligand>
</feature>
<dbReference type="InterPro" id="IPR023343">
    <property type="entry name" value="Penicillin_amidase_dom1"/>
</dbReference>